<name>A0A939PV07_9ACTN</name>
<accession>A0A939PV07</accession>
<dbReference type="AlphaFoldDB" id="A0A939PV07"/>
<gene>
    <name evidence="1" type="ORF">J4573_50015</name>
</gene>
<organism evidence="1 2">
    <name type="scientific">Actinomadura barringtoniae</name>
    <dbReference type="NCBI Taxonomy" id="1427535"/>
    <lineage>
        <taxon>Bacteria</taxon>
        <taxon>Bacillati</taxon>
        <taxon>Actinomycetota</taxon>
        <taxon>Actinomycetes</taxon>
        <taxon>Streptosporangiales</taxon>
        <taxon>Thermomonosporaceae</taxon>
        <taxon>Actinomadura</taxon>
    </lineage>
</organism>
<evidence type="ECO:0000313" key="1">
    <source>
        <dbReference type="EMBL" id="MBO2455296.1"/>
    </source>
</evidence>
<proteinExistence type="predicted"/>
<dbReference type="EMBL" id="JAGEOJ010000035">
    <property type="protein sequence ID" value="MBO2455296.1"/>
    <property type="molecule type" value="Genomic_DNA"/>
</dbReference>
<protein>
    <submittedName>
        <fullName evidence="1">Uncharacterized protein</fullName>
    </submittedName>
</protein>
<comment type="caution">
    <text evidence="1">The sequence shown here is derived from an EMBL/GenBank/DDBJ whole genome shotgun (WGS) entry which is preliminary data.</text>
</comment>
<dbReference type="Proteomes" id="UP000669179">
    <property type="component" value="Unassembled WGS sequence"/>
</dbReference>
<evidence type="ECO:0000313" key="2">
    <source>
        <dbReference type="Proteomes" id="UP000669179"/>
    </source>
</evidence>
<reference evidence="1" key="1">
    <citation type="submission" date="2021-03" db="EMBL/GenBank/DDBJ databases">
        <authorList>
            <person name="Kanchanasin P."/>
            <person name="Saeng-In P."/>
            <person name="Phongsopitanun W."/>
            <person name="Yuki M."/>
            <person name="Kudo T."/>
            <person name="Ohkuma M."/>
            <person name="Tanasupawat S."/>
        </authorList>
    </citation>
    <scope>NUCLEOTIDE SEQUENCE</scope>
    <source>
        <strain evidence="1">GKU 128</strain>
    </source>
</reference>
<sequence>MRLNAADAVRLNAADAVRLKLNGANAAADVTAADRATVADVAEAERRLR</sequence>
<dbReference type="RefSeq" id="WP_208263525.1">
    <property type="nucleotide sequence ID" value="NZ_JAGEOJ010000035.1"/>
</dbReference>
<keyword evidence="2" id="KW-1185">Reference proteome</keyword>